<reference evidence="3" key="1">
    <citation type="submission" date="2015-10" db="EMBL/GenBank/DDBJ databases">
        <authorList>
            <person name="Gilbert D.G."/>
        </authorList>
    </citation>
    <scope>NUCLEOTIDE SEQUENCE</scope>
</reference>
<evidence type="ECO:0000259" key="2">
    <source>
        <dbReference type="PROSITE" id="PS50405"/>
    </source>
</evidence>
<dbReference type="Pfam" id="PF00043">
    <property type="entry name" value="GST_C"/>
    <property type="match status" value="1"/>
</dbReference>
<dbReference type="Pfam" id="PF02798">
    <property type="entry name" value="GST_N"/>
    <property type="match status" value="1"/>
</dbReference>
<dbReference type="CDD" id="cd03057">
    <property type="entry name" value="GST_N_Beta"/>
    <property type="match status" value="1"/>
</dbReference>
<dbReference type="Gene3D" id="3.40.30.10">
    <property type="entry name" value="Glutaredoxin"/>
    <property type="match status" value="1"/>
</dbReference>
<dbReference type="PANTHER" id="PTHR44051">
    <property type="entry name" value="GLUTATHIONE S-TRANSFERASE-RELATED"/>
    <property type="match status" value="1"/>
</dbReference>
<dbReference type="SFLD" id="SFLDG00358">
    <property type="entry name" value="Main_(cytGST)"/>
    <property type="match status" value="1"/>
</dbReference>
<evidence type="ECO:0000259" key="1">
    <source>
        <dbReference type="PROSITE" id="PS50404"/>
    </source>
</evidence>
<dbReference type="AlphaFoldDB" id="A0A161K6A0"/>
<accession>A0A161K6A0</accession>
<dbReference type="Gene3D" id="1.20.1050.10">
    <property type="match status" value="1"/>
</dbReference>
<dbReference type="InterPro" id="IPR004046">
    <property type="entry name" value="GST_C"/>
</dbReference>
<protein>
    <submittedName>
        <fullName evidence="3">Glutathione S-transferase</fullName>
        <ecNumber evidence="3">2.5.1.18</ecNumber>
    </submittedName>
</protein>
<evidence type="ECO:0000313" key="3">
    <source>
        <dbReference type="EMBL" id="CUS52042.1"/>
    </source>
</evidence>
<keyword evidence="3" id="KW-0808">Transferase</keyword>
<gene>
    <name evidence="3" type="ORF">MGWOODY_XGa1212</name>
</gene>
<dbReference type="InterPro" id="IPR036249">
    <property type="entry name" value="Thioredoxin-like_sf"/>
</dbReference>
<dbReference type="GO" id="GO:0004364">
    <property type="term" value="F:glutathione transferase activity"/>
    <property type="evidence" value="ECO:0007669"/>
    <property type="project" value="UniProtKB-EC"/>
</dbReference>
<name>A0A161K6A0_9ZZZZ</name>
<dbReference type="InterPro" id="IPR010987">
    <property type="entry name" value="Glutathione-S-Trfase_C-like"/>
</dbReference>
<dbReference type="SUPFAM" id="SSF52833">
    <property type="entry name" value="Thioredoxin-like"/>
    <property type="match status" value="1"/>
</dbReference>
<proteinExistence type="predicted"/>
<dbReference type="SFLD" id="SFLDS00019">
    <property type="entry name" value="Glutathione_Transferase_(cytos"/>
    <property type="match status" value="1"/>
</dbReference>
<dbReference type="PROSITE" id="PS50405">
    <property type="entry name" value="GST_CTER"/>
    <property type="match status" value="1"/>
</dbReference>
<dbReference type="PANTHER" id="PTHR44051:SF8">
    <property type="entry name" value="GLUTATHIONE S-TRANSFERASE GSTA"/>
    <property type="match status" value="1"/>
</dbReference>
<sequence>MTYKLFYALGSAAMGTQVILEEIGAPYELIQTTIAMDEPRPPEQLKLNPNGWVPVLVWGEKAMYECAAITVFLCDRHPEAKLAPAVDDAERSLYLQTLVYFSNSVQNAFQLNYYPDRFADTPADEPSAQRRGNRRLRETWKVIDDQIGDNKWVLGERFSAVDIYLFMLTTWLQTSRGHPSADEFPNVKRIADAVLPRKSVQLVYQKWIVEQANNN</sequence>
<feature type="domain" description="GST C-terminal" evidence="2">
    <location>
        <begin position="87"/>
        <end position="215"/>
    </location>
</feature>
<feature type="domain" description="GST N-terminal" evidence="1">
    <location>
        <begin position="1"/>
        <end position="81"/>
    </location>
</feature>
<organism evidence="3">
    <name type="scientific">hydrothermal vent metagenome</name>
    <dbReference type="NCBI Taxonomy" id="652676"/>
    <lineage>
        <taxon>unclassified sequences</taxon>
        <taxon>metagenomes</taxon>
        <taxon>ecological metagenomes</taxon>
    </lineage>
</organism>
<dbReference type="InterPro" id="IPR040079">
    <property type="entry name" value="Glutathione_S-Trfase"/>
</dbReference>
<dbReference type="SUPFAM" id="SSF47616">
    <property type="entry name" value="GST C-terminal domain-like"/>
    <property type="match status" value="1"/>
</dbReference>
<dbReference type="EMBL" id="CZRL01000074">
    <property type="protein sequence ID" value="CUS52042.1"/>
    <property type="molecule type" value="Genomic_DNA"/>
</dbReference>
<dbReference type="PROSITE" id="PS50404">
    <property type="entry name" value="GST_NTER"/>
    <property type="match status" value="1"/>
</dbReference>
<dbReference type="EC" id="2.5.1.18" evidence="3"/>
<dbReference type="InterPro" id="IPR036282">
    <property type="entry name" value="Glutathione-S-Trfase_C_sf"/>
</dbReference>
<dbReference type="InterPro" id="IPR004045">
    <property type="entry name" value="Glutathione_S-Trfase_N"/>
</dbReference>